<organism evidence="5 6">
    <name type="scientific">Syntrophus gentianae</name>
    <dbReference type="NCBI Taxonomy" id="43775"/>
    <lineage>
        <taxon>Bacteria</taxon>
        <taxon>Pseudomonadati</taxon>
        <taxon>Thermodesulfobacteriota</taxon>
        <taxon>Syntrophia</taxon>
        <taxon>Syntrophales</taxon>
        <taxon>Syntrophaceae</taxon>
        <taxon>Syntrophus</taxon>
    </lineage>
</organism>
<feature type="domain" description="VWFA" evidence="3">
    <location>
        <begin position="310"/>
        <end position="480"/>
    </location>
</feature>
<dbReference type="Pfam" id="PF13768">
    <property type="entry name" value="VWA_3"/>
    <property type="match status" value="1"/>
</dbReference>
<evidence type="ECO:0000313" key="6">
    <source>
        <dbReference type="Proteomes" id="UP000198744"/>
    </source>
</evidence>
<gene>
    <name evidence="5" type="ORF">SAMN04489760_13516</name>
</gene>
<reference evidence="5 6" key="1">
    <citation type="submission" date="2016-10" db="EMBL/GenBank/DDBJ databases">
        <authorList>
            <person name="de Groot N.N."/>
        </authorList>
    </citation>
    <scope>NUCLEOTIDE SEQUENCE [LARGE SCALE GENOMIC DNA]</scope>
    <source>
        <strain evidence="5 6">DSM 8423</strain>
    </source>
</reference>
<dbReference type="STRING" id="43775.SAMN04489760_13516"/>
<dbReference type="SUPFAM" id="SSF53300">
    <property type="entry name" value="vWA-like"/>
    <property type="match status" value="1"/>
</dbReference>
<dbReference type="PROSITE" id="PS51468">
    <property type="entry name" value="VIT"/>
    <property type="match status" value="1"/>
</dbReference>
<dbReference type="InterPro" id="IPR002035">
    <property type="entry name" value="VWF_A"/>
</dbReference>
<feature type="region of interest" description="Disordered" evidence="1">
    <location>
        <begin position="646"/>
        <end position="669"/>
    </location>
</feature>
<evidence type="ECO:0000256" key="1">
    <source>
        <dbReference type="SAM" id="MobiDB-lite"/>
    </source>
</evidence>
<feature type="domain" description="VIT" evidence="4">
    <location>
        <begin position="38"/>
        <end position="166"/>
    </location>
</feature>
<evidence type="ECO:0000259" key="3">
    <source>
        <dbReference type="PROSITE" id="PS50234"/>
    </source>
</evidence>
<dbReference type="OrthoDB" id="9784383at2"/>
<dbReference type="SMART" id="SM00327">
    <property type="entry name" value="VWA"/>
    <property type="match status" value="1"/>
</dbReference>
<dbReference type="Proteomes" id="UP000198744">
    <property type="component" value="Unassembled WGS sequence"/>
</dbReference>
<dbReference type="AlphaFoldDB" id="A0A1H8AFY5"/>
<protein>
    <submittedName>
        <fullName evidence="5">Ca-activated chloride channel family protein</fullName>
    </submittedName>
</protein>
<dbReference type="PROSITE" id="PS50234">
    <property type="entry name" value="VWFA"/>
    <property type="match status" value="1"/>
</dbReference>
<proteinExistence type="predicted"/>
<evidence type="ECO:0000313" key="5">
    <source>
        <dbReference type="EMBL" id="SEM69396.1"/>
    </source>
</evidence>
<keyword evidence="6" id="KW-1185">Reference proteome</keyword>
<name>A0A1H8AFY5_9BACT</name>
<dbReference type="RefSeq" id="WP_093884628.1">
    <property type="nucleotide sequence ID" value="NZ_FOBS01000035.1"/>
</dbReference>
<evidence type="ECO:0000256" key="2">
    <source>
        <dbReference type="SAM" id="SignalP"/>
    </source>
</evidence>
<evidence type="ECO:0000259" key="4">
    <source>
        <dbReference type="PROSITE" id="PS51468"/>
    </source>
</evidence>
<dbReference type="PANTHER" id="PTHR45737">
    <property type="entry name" value="VON WILLEBRAND FACTOR A DOMAIN-CONTAINING PROTEIN 5A"/>
    <property type="match status" value="1"/>
</dbReference>
<feature type="signal peptide" evidence="2">
    <location>
        <begin position="1"/>
        <end position="25"/>
    </location>
</feature>
<dbReference type="EMBL" id="FOBS01000035">
    <property type="protein sequence ID" value="SEM69396.1"/>
    <property type="molecule type" value="Genomic_DNA"/>
</dbReference>
<dbReference type="PANTHER" id="PTHR45737:SF6">
    <property type="entry name" value="VON WILLEBRAND FACTOR A DOMAIN-CONTAINING PROTEIN 5A"/>
    <property type="match status" value="1"/>
</dbReference>
<keyword evidence="2" id="KW-0732">Signal</keyword>
<accession>A0A1H8AFY5</accession>
<dbReference type="InterPro" id="IPR013694">
    <property type="entry name" value="VIT"/>
</dbReference>
<dbReference type="SMART" id="SM00609">
    <property type="entry name" value="VIT"/>
    <property type="match status" value="1"/>
</dbReference>
<dbReference type="Pfam" id="PF08487">
    <property type="entry name" value="VIT"/>
    <property type="match status" value="1"/>
</dbReference>
<dbReference type="InterPro" id="IPR036465">
    <property type="entry name" value="vWFA_dom_sf"/>
</dbReference>
<feature type="chain" id="PRO_5011680219" evidence="2">
    <location>
        <begin position="26"/>
        <end position="783"/>
    </location>
</feature>
<sequence length="783" mass="86219">MRRLSRLLAVLIVTVGILSWSAAQSQPDKTAEDRTLSPYFLVKSDDQTVDRLPLKATSAAVNISGVIADVQVTQRYRNEGKKPLEAIYVFPASTRAAVYGMKMTIGKRVIEARITKRDEARREYEQARDEGRSASLLEQQRPNVFQMNVANILPGDEITVELKYTELLVPEDRVYEFVYPTVVGPRYSNAQADQTPPSEQWSANPYLHSGEAPPYAFDISVNLATGLPLRDISSPSHSVKTTFNGPAQARVLLDPSEKSGGNRDYILRYRLDGDKVQSGLLLYEGEKENFFLLMMQPPRRIHPEAIPGREYIFIVDVSGSMHGYPLDISKKLLANLIGGLRPSDRFNVLLFSGGSSLMSEESLPATPENVQRAIAVIENQRGGGGTEILPALQRALSLKKREKDSRTVVIVTDGYITVEEEVFDLIRNNLGKANLFAFGIGTSVNRHLIEGMARVGMGEPQIIEKREAAETKAERFRKMIASPVLTRVKVDFDGFSAYDVEPVSLPDVMAERPVILFGKWRGKPRGTMTLTGISGKGLYSETLSVDKVSPLQGNAALRYLWARHRIALLSDYNRLRPKDERIEEVTKLGLTYNLLTAYTSFVAVDSEIRTDGKPTTVKQPLPLPEGVSDYAVGGPIARSRMTSAPLAAQAREESGKPAYDSSPRNGAIKEKYKGNKTGTSAASLSVEAIVVSGGLSKGDVTRFVKNQLSFLEPCFAGSPFHVKHVLILTLSPDGTVREVTDSSGTLNNAALKACVFGQLKNWRFPATKDGRSAKVTFTLTMSR</sequence>
<dbReference type="Gene3D" id="3.40.50.410">
    <property type="entry name" value="von Willebrand factor, type A domain"/>
    <property type="match status" value="1"/>
</dbReference>